<proteinExistence type="predicted"/>
<feature type="non-terminal residue" evidence="1">
    <location>
        <position position="1"/>
    </location>
</feature>
<feature type="non-terminal residue" evidence="1">
    <location>
        <position position="225"/>
    </location>
</feature>
<evidence type="ECO:0000313" key="2">
    <source>
        <dbReference type="Proteomes" id="UP000023152"/>
    </source>
</evidence>
<dbReference type="EMBL" id="ASPP01004956">
    <property type="protein sequence ID" value="ETO31406.1"/>
    <property type="molecule type" value="Genomic_DNA"/>
</dbReference>
<accession>X6NZN2</accession>
<dbReference type="AlphaFoldDB" id="X6NZN2"/>
<protein>
    <submittedName>
        <fullName evidence="1">Uncharacterized protein</fullName>
    </submittedName>
</protein>
<keyword evidence="2" id="KW-1185">Reference proteome</keyword>
<dbReference type="Proteomes" id="UP000023152">
    <property type="component" value="Unassembled WGS sequence"/>
</dbReference>
<gene>
    <name evidence="1" type="ORF">RFI_05714</name>
</gene>
<sequence>FFFSTKTEKAERITNPIKKEHHNSITQGERNPHVAEIAIDFNANFQQDVSRLAECVTYSGLKTNWSEVATCSCSFNERWCEEIREEVPYDEYDLTINKDWSDLTSLGENGWKVQIGESRKLAKCYSEEHKDKCLEKVSQGNGSVVFWMGSWNAGKRTLLQRLTGKNYPLEHGTKGIHFVFDEDSTKTIHVGAFGLPQYVASPSQLSTRAATDLFVDDVLLLMSNI</sequence>
<name>X6NZN2_RETFI</name>
<evidence type="ECO:0000313" key="1">
    <source>
        <dbReference type="EMBL" id="ETO31406.1"/>
    </source>
</evidence>
<comment type="caution">
    <text evidence="1">The sequence shown here is derived from an EMBL/GenBank/DDBJ whole genome shotgun (WGS) entry which is preliminary data.</text>
</comment>
<organism evidence="1 2">
    <name type="scientific">Reticulomyxa filosa</name>
    <dbReference type="NCBI Taxonomy" id="46433"/>
    <lineage>
        <taxon>Eukaryota</taxon>
        <taxon>Sar</taxon>
        <taxon>Rhizaria</taxon>
        <taxon>Retaria</taxon>
        <taxon>Foraminifera</taxon>
        <taxon>Monothalamids</taxon>
        <taxon>Reticulomyxidae</taxon>
        <taxon>Reticulomyxa</taxon>
    </lineage>
</organism>
<reference evidence="1 2" key="1">
    <citation type="journal article" date="2013" name="Curr. Biol.">
        <title>The Genome of the Foraminiferan Reticulomyxa filosa.</title>
        <authorList>
            <person name="Glockner G."/>
            <person name="Hulsmann N."/>
            <person name="Schleicher M."/>
            <person name="Noegel A.A."/>
            <person name="Eichinger L."/>
            <person name="Gallinger C."/>
            <person name="Pawlowski J."/>
            <person name="Sierra R."/>
            <person name="Euteneuer U."/>
            <person name="Pillet L."/>
            <person name="Moustafa A."/>
            <person name="Platzer M."/>
            <person name="Groth M."/>
            <person name="Szafranski K."/>
            <person name="Schliwa M."/>
        </authorList>
    </citation>
    <scope>NUCLEOTIDE SEQUENCE [LARGE SCALE GENOMIC DNA]</scope>
</reference>